<comment type="catalytic activity">
    <reaction evidence="1">
        <text>adenosine(2030) in 23S rRNA + S-adenosyl-L-methionine = N(6)-methyladenosine(2030) in 23S rRNA + S-adenosyl-L-homocysteine + H(+)</text>
        <dbReference type="Rhea" id="RHEA:43736"/>
        <dbReference type="Rhea" id="RHEA-COMP:10668"/>
        <dbReference type="Rhea" id="RHEA-COMP:10669"/>
        <dbReference type="ChEBI" id="CHEBI:15378"/>
        <dbReference type="ChEBI" id="CHEBI:57856"/>
        <dbReference type="ChEBI" id="CHEBI:59789"/>
        <dbReference type="ChEBI" id="CHEBI:74411"/>
        <dbReference type="ChEBI" id="CHEBI:74449"/>
        <dbReference type="EC" id="2.1.1.266"/>
    </reaction>
</comment>
<dbReference type="STRING" id="28885.EI16_01445"/>
<dbReference type="PANTHER" id="PTHR37426:SF1">
    <property type="entry name" value="RIBOSOMAL RNA LARGE SUBUNIT METHYLTRANSFERASE J"/>
    <property type="match status" value="1"/>
</dbReference>
<reference evidence="2 3" key="1">
    <citation type="submission" date="2014-04" db="EMBL/GenBank/DDBJ databases">
        <title>Draft genome sequence of Hydrogenovibrio marinus MH-110, a model organism for aerobic H2 metabolism.</title>
        <authorList>
            <person name="Cha H.J."/>
            <person name="Jo B.H."/>
            <person name="Hwang B.H."/>
        </authorList>
    </citation>
    <scope>NUCLEOTIDE SEQUENCE [LARGE SCALE GENOMIC DNA]</scope>
    <source>
        <strain evidence="2 3">MH-110</strain>
    </source>
</reference>
<dbReference type="GO" id="GO:0005829">
    <property type="term" value="C:cytosol"/>
    <property type="evidence" value="ECO:0007669"/>
    <property type="project" value="TreeGrafter"/>
</dbReference>
<comment type="subunit">
    <text evidence="1">Monomer.</text>
</comment>
<gene>
    <name evidence="1" type="primary">rlmJ</name>
    <name evidence="2" type="ORF">EI16_01445</name>
</gene>
<dbReference type="EMBL" id="JMIU01000001">
    <property type="protein sequence ID" value="KDN95004.1"/>
    <property type="molecule type" value="Genomic_DNA"/>
</dbReference>
<dbReference type="Proteomes" id="UP000027341">
    <property type="component" value="Unassembled WGS sequence"/>
</dbReference>
<name>A0A066ZRU4_HYDMR</name>
<dbReference type="GO" id="GO:0070475">
    <property type="term" value="P:rRNA base methylation"/>
    <property type="evidence" value="ECO:0007669"/>
    <property type="project" value="UniProtKB-UniRule"/>
</dbReference>
<accession>A0A066ZRU4</accession>
<keyword evidence="3" id="KW-1185">Reference proteome</keyword>
<organism evidence="2 3">
    <name type="scientific">Hydrogenovibrio marinus</name>
    <dbReference type="NCBI Taxonomy" id="28885"/>
    <lineage>
        <taxon>Bacteria</taxon>
        <taxon>Pseudomonadati</taxon>
        <taxon>Pseudomonadota</taxon>
        <taxon>Gammaproteobacteria</taxon>
        <taxon>Thiotrichales</taxon>
        <taxon>Piscirickettsiaceae</taxon>
        <taxon>Hydrogenovibrio</taxon>
    </lineage>
</organism>
<dbReference type="RefSeq" id="WP_029908684.1">
    <property type="nucleotide sequence ID" value="NZ_AP020335.1"/>
</dbReference>
<feature type="binding site" evidence="1">
    <location>
        <begin position="145"/>
        <end position="146"/>
    </location>
    <ligand>
        <name>S-adenosyl-L-methionine</name>
        <dbReference type="ChEBI" id="CHEBI:59789"/>
    </ligand>
</feature>
<dbReference type="HAMAP" id="MF_00934">
    <property type="entry name" value="23SrRNA_methyltr_J"/>
    <property type="match status" value="1"/>
</dbReference>
<dbReference type="EC" id="2.1.1.266" evidence="1"/>
<dbReference type="InterPro" id="IPR029063">
    <property type="entry name" value="SAM-dependent_MTases_sf"/>
</dbReference>
<dbReference type="GO" id="GO:0003723">
    <property type="term" value="F:RNA binding"/>
    <property type="evidence" value="ECO:0007669"/>
    <property type="project" value="UniProtKB-UniRule"/>
</dbReference>
<keyword evidence="1" id="KW-0808">Transferase</keyword>
<comment type="caution">
    <text evidence="2">The sequence shown here is derived from an EMBL/GenBank/DDBJ whole genome shotgun (WGS) entry which is preliminary data.</text>
</comment>
<dbReference type="SUPFAM" id="SSF53335">
    <property type="entry name" value="S-adenosyl-L-methionine-dependent methyltransferases"/>
    <property type="match status" value="1"/>
</dbReference>
<evidence type="ECO:0000256" key="1">
    <source>
        <dbReference type="HAMAP-Rule" id="MF_00934"/>
    </source>
</evidence>
<feature type="binding site" evidence="1">
    <location>
        <position position="102"/>
    </location>
    <ligand>
        <name>S-adenosyl-L-methionine</name>
        <dbReference type="ChEBI" id="CHEBI:59789"/>
    </ligand>
</feature>
<feature type="site" description="Interaction with substrate rRNA" evidence="1">
    <location>
        <position position="4"/>
    </location>
</feature>
<keyword evidence="1" id="KW-0489">Methyltransferase</keyword>
<dbReference type="Pfam" id="PF04378">
    <property type="entry name" value="RsmJ"/>
    <property type="match status" value="1"/>
</dbReference>
<dbReference type="AlphaFoldDB" id="A0A066ZRU4"/>
<dbReference type="Gene3D" id="3.40.50.150">
    <property type="entry name" value="Vaccinia Virus protein VP39"/>
    <property type="match status" value="1"/>
</dbReference>
<proteinExistence type="inferred from homology"/>
<sequence length="281" mass="32123">MLSYLHSFHAGNFADVLKHMVCVHTLRYMTQKDKPVFYLDTHSGAGAFTLSDNEAQKNREYENGIGKLWALDRANLPESIIQYLETVEDFNTGSELSHYPGSPWFAQHLLRDYDRLSLFELHPREYQTLSKNFKQDRRIHIANSNGFQACISQLPPKEKRGFILMDPPYEVKDDYKQTVESLIKAHKKFATGTYALWYPVVERQRITQMEKAFVKSGIRNIQSFELGLTSDNGSRGMTSSGMLLINPPWTLYAAMEEALPFLAKALGGSDGVYRIQQLVAE</sequence>
<feature type="active site" description="Proton acceptor" evidence="1">
    <location>
        <position position="166"/>
    </location>
</feature>
<feature type="binding site" evidence="1">
    <location>
        <position position="166"/>
    </location>
    <ligand>
        <name>S-adenosyl-L-methionine</name>
        <dbReference type="ChEBI" id="CHEBI:59789"/>
    </ligand>
</feature>
<dbReference type="GO" id="GO:0036307">
    <property type="term" value="F:23S rRNA (adenine(2030)-N(6))-methyltransferase activity"/>
    <property type="evidence" value="ECO:0007669"/>
    <property type="project" value="UniProtKB-UniRule"/>
</dbReference>
<protein>
    <recommendedName>
        <fullName evidence="1">Ribosomal RNA large subunit methyltransferase J</fullName>
        <ecNumber evidence="1">2.1.1.266</ecNumber>
    </recommendedName>
    <alternativeName>
        <fullName evidence="1">23S rRNA (adenine(2030)-N6)-methyltransferase</fullName>
    </alternativeName>
    <alternativeName>
        <fullName evidence="1">23S rRNA m6A2030 methyltransferase</fullName>
    </alternativeName>
</protein>
<comment type="function">
    <text evidence="1">Specifically methylates the adenine in position 2030 of 23S rRNA.</text>
</comment>
<keyword evidence="1" id="KW-0949">S-adenosyl-L-methionine</keyword>
<evidence type="ECO:0000313" key="3">
    <source>
        <dbReference type="Proteomes" id="UP000027341"/>
    </source>
</evidence>
<feature type="binding site" evidence="1">
    <location>
        <position position="120"/>
    </location>
    <ligand>
        <name>S-adenosyl-L-methionine</name>
        <dbReference type="ChEBI" id="CHEBI:59789"/>
    </ligand>
</feature>
<evidence type="ECO:0000313" key="2">
    <source>
        <dbReference type="EMBL" id="KDN95004.1"/>
    </source>
</evidence>
<keyword evidence="1" id="KW-0694">RNA-binding</keyword>
<feature type="binding site" evidence="1">
    <location>
        <position position="42"/>
    </location>
    <ligand>
        <name>S-adenosyl-L-methionine</name>
        <dbReference type="ChEBI" id="CHEBI:59789"/>
    </ligand>
</feature>
<dbReference type="InterPro" id="IPR007473">
    <property type="entry name" value="RlmJ"/>
</dbReference>
<comment type="similarity">
    <text evidence="1">Belongs to the RlmJ family.</text>
</comment>
<keyword evidence="1" id="KW-0698">rRNA processing</keyword>
<dbReference type="PANTHER" id="PTHR37426">
    <property type="entry name" value="RIBOSOMAL RNA LARGE SUBUNIT METHYLTRANSFERASE J"/>
    <property type="match status" value="1"/>
</dbReference>
<feature type="binding site" evidence="1">
    <location>
        <position position="19"/>
    </location>
    <ligand>
        <name>S-adenosyl-L-methionine</name>
        <dbReference type="ChEBI" id="CHEBI:59789"/>
    </ligand>
</feature>